<dbReference type="InterPro" id="IPR000374">
    <property type="entry name" value="PC_trans"/>
</dbReference>
<evidence type="ECO:0000256" key="4">
    <source>
        <dbReference type="ARBA" id="ARBA00005189"/>
    </source>
</evidence>
<keyword evidence="15 19" id="KW-0472">Membrane</keyword>
<dbReference type="PANTHER" id="PTHR46382">
    <property type="entry name" value="PHOSPHATIDATE CYTIDYLYLTRANSFERASE"/>
    <property type="match status" value="1"/>
</dbReference>
<evidence type="ECO:0000256" key="5">
    <source>
        <dbReference type="ARBA" id="ARBA00010185"/>
    </source>
</evidence>
<feature type="transmembrane region" description="Helical" evidence="19">
    <location>
        <begin position="6"/>
        <end position="36"/>
    </location>
</feature>
<keyword evidence="17" id="KW-1208">Phospholipid metabolism</keyword>
<evidence type="ECO:0000313" key="20">
    <source>
        <dbReference type="EMBL" id="MFB5945350.1"/>
    </source>
</evidence>
<protein>
    <recommendedName>
        <fullName evidence="7 18">Phosphatidate cytidylyltransferase</fullName>
        <ecNumber evidence="6 18">2.7.7.41</ecNumber>
    </recommendedName>
</protein>
<evidence type="ECO:0000256" key="17">
    <source>
        <dbReference type="ARBA" id="ARBA00023264"/>
    </source>
</evidence>
<dbReference type="EMBL" id="JBBVGT010000002">
    <property type="protein sequence ID" value="MFB5945350.1"/>
    <property type="molecule type" value="Genomic_DNA"/>
</dbReference>
<feature type="transmembrane region" description="Helical" evidence="19">
    <location>
        <begin position="250"/>
        <end position="267"/>
    </location>
</feature>
<keyword evidence="12 18" id="KW-0548">Nucleotidyltransferase</keyword>
<gene>
    <name evidence="20" type="ORF">WKR92_05870</name>
</gene>
<keyword evidence="9" id="KW-0444">Lipid biosynthesis</keyword>
<dbReference type="Pfam" id="PF01148">
    <property type="entry name" value="CTP_transf_1"/>
    <property type="match status" value="1"/>
</dbReference>
<dbReference type="RefSeq" id="WP_375556891.1">
    <property type="nucleotide sequence ID" value="NZ_JBBVGT010000002.1"/>
</dbReference>
<feature type="transmembrane region" description="Helical" evidence="19">
    <location>
        <begin position="204"/>
        <end position="222"/>
    </location>
</feature>
<feature type="transmembrane region" description="Helical" evidence="19">
    <location>
        <begin position="81"/>
        <end position="99"/>
    </location>
</feature>
<keyword evidence="16" id="KW-0594">Phospholipid biosynthesis</keyword>
<reference evidence="20 21" key="1">
    <citation type="submission" date="2024-04" db="EMBL/GenBank/DDBJ databases">
        <title>Albibacterium profundi sp. nov., isolated from sediment of the Challenger Deep of Mariana Trench.</title>
        <authorList>
            <person name="Wang Y."/>
        </authorList>
    </citation>
    <scope>NUCLEOTIDE SEQUENCE [LARGE SCALE GENOMIC DNA]</scope>
    <source>
        <strain evidence="20 21">RHL897</strain>
    </source>
</reference>
<organism evidence="20 21">
    <name type="scientific">Albibacterium profundi</name>
    <dbReference type="NCBI Taxonomy" id="3134906"/>
    <lineage>
        <taxon>Bacteria</taxon>
        <taxon>Pseudomonadati</taxon>
        <taxon>Bacteroidota</taxon>
        <taxon>Sphingobacteriia</taxon>
        <taxon>Sphingobacteriales</taxon>
        <taxon>Sphingobacteriaceae</taxon>
        <taxon>Albibacterium</taxon>
    </lineage>
</organism>
<comment type="pathway">
    <text evidence="3 18">Phospholipid metabolism; CDP-diacylglycerol biosynthesis; CDP-diacylglycerol from sn-glycerol 3-phosphate: step 3/3.</text>
</comment>
<evidence type="ECO:0000256" key="13">
    <source>
        <dbReference type="ARBA" id="ARBA00022989"/>
    </source>
</evidence>
<evidence type="ECO:0000256" key="6">
    <source>
        <dbReference type="ARBA" id="ARBA00012487"/>
    </source>
</evidence>
<keyword evidence="10 18" id="KW-0808">Transferase</keyword>
<sequence>MKTRAITGIVFVIVLVGSFLLGPWVFSLFFALIALLSLNEFYGIVDSNSEKISTNRVVGIAAGAGLFGGAILFQMHVITSSVLLALIPLITLLFWTELFRKTGNPFGNIAFTFLGIIYAVVPFVFFYLLGFIDGSYDYQYPLGFLILLWASDTGAYLAGRSLGKTKLFERHSPKKTWEGSFGGLLISLLAAFILSRYFVGLETWEWMITSVIIVVFGTYGDLTESMLKRSYGIKDSGNILPGHGGFLDRFDGLLLSAPLVYLFLMWVV</sequence>
<evidence type="ECO:0000256" key="8">
    <source>
        <dbReference type="ARBA" id="ARBA00022475"/>
    </source>
</evidence>
<keyword evidence="13 19" id="KW-1133">Transmembrane helix</keyword>
<comment type="caution">
    <text evidence="20">The sequence shown here is derived from an EMBL/GenBank/DDBJ whole genome shotgun (WGS) entry which is preliminary data.</text>
</comment>
<dbReference type="PANTHER" id="PTHR46382:SF1">
    <property type="entry name" value="PHOSPHATIDATE CYTIDYLYLTRANSFERASE"/>
    <property type="match status" value="1"/>
</dbReference>
<evidence type="ECO:0000256" key="2">
    <source>
        <dbReference type="ARBA" id="ARBA00004651"/>
    </source>
</evidence>
<comment type="pathway">
    <text evidence="4">Lipid metabolism.</text>
</comment>
<comment type="subcellular location">
    <subcellularLocation>
        <location evidence="2">Cell membrane</location>
        <topology evidence="2">Multi-pass membrane protein</topology>
    </subcellularLocation>
</comment>
<evidence type="ECO:0000256" key="7">
    <source>
        <dbReference type="ARBA" id="ARBA00019373"/>
    </source>
</evidence>
<keyword evidence="8" id="KW-1003">Cell membrane</keyword>
<comment type="similarity">
    <text evidence="5 18">Belongs to the CDS family.</text>
</comment>
<dbReference type="EC" id="2.7.7.41" evidence="6 18"/>
<dbReference type="Proteomes" id="UP001580928">
    <property type="component" value="Unassembled WGS sequence"/>
</dbReference>
<evidence type="ECO:0000256" key="12">
    <source>
        <dbReference type="ARBA" id="ARBA00022695"/>
    </source>
</evidence>
<keyword evidence="14" id="KW-0443">Lipid metabolism</keyword>
<keyword evidence="11 18" id="KW-0812">Transmembrane</keyword>
<dbReference type="PROSITE" id="PS01315">
    <property type="entry name" value="CDS"/>
    <property type="match status" value="1"/>
</dbReference>
<evidence type="ECO:0000256" key="16">
    <source>
        <dbReference type="ARBA" id="ARBA00023209"/>
    </source>
</evidence>
<accession>A0ABV5CFG4</accession>
<evidence type="ECO:0000256" key="10">
    <source>
        <dbReference type="ARBA" id="ARBA00022679"/>
    </source>
</evidence>
<evidence type="ECO:0000256" key="3">
    <source>
        <dbReference type="ARBA" id="ARBA00005119"/>
    </source>
</evidence>
<evidence type="ECO:0000256" key="14">
    <source>
        <dbReference type="ARBA" id="ARBA00023098"/>
    </source>
</evidence>
<evidence type="ECO:0000256" key="15">
    <source>
        <dbReference type="ARBA" id="ARBA00023136"/>
    </source>
</evidence>
<feature type="transmembrane region" description="Helical" evidence="19">
    <location>
        <begin position="57"/>
        <end position="75"/>
    </location>
</feature>
<proteinExistence type="inferred from homology"/>
<feature type="transmembrane region" description="Helical" evidence="19">
    <location>
        <begin position="111"/>
        <end position="132"/>
    </location>
</feature>
<comment type="catalytic activity">
    <reaction evidence="1 18">
        <text>a 1,2-diacyl-sn-glycero-3-phosphate + CTP + H(+) = a CDP-1,2-diacyl-sn-glycerol + diphosphate</text>
        <dbReference type="Rhea" id="RHEA:16229"/>
        <dbReference type="ChEBI" id="CHEBI:15378"/>
        <dbReference type="ChEBI" id="CHEBI:33019"/>
        <dbReference type="ChEBI" id="CHEBI:37563"/>
        <dbReference type="ChEBI" id="CHEBI:58332"/>
        <dbReference type="ChEBI" id="CHEBI:58608"/>
        <dbReference type="EC" id="2.7.7.41"/>
    </reaction>
</comment>
<evidence type="ECO:0000256" key="19">
    <source>
        <dbReference type="SAM" id="Phobius"/>
    </source>
</evidence>
<evidence type="ECO:0000256" key="18">
    <source>
        <dbReference type="RuleBase" id="RU003938"/>
    </source>
</evidence>
<feature type="transmembrane region" description="Helical" evidence="19">
    <location>
        <begin position="179"/>
        <end position="198"/>
    </location>
</feature>
<evidence type="ECO:0000313" key="21">
    <source>
        <dbReference type="Proteomes" id="UP001580928"/>
    </source>
</evidence>
<feature type="transmembrane region" description="Helical" evidence="19">
    <location>
        <begin position="138"/>
        <end position="158"/>
    </location>
</feature>
<evidence type="ECO:0000256" key="11">
    <source>
        <dbReference type="ARBA" id="ARBA00022692"/>
    </source>
</evidence>
<keyword evidence="21" id="KW-1185">Reference proteome</keyword>
<evidence type="ECO:0000256" key="1">
    <source>
        <dbReference type="ARBA" id="ARBA00001698"/>
    </source>
</evidence>
<dbReference type="GO" id="GO:0004605">
    <property type="term" value="F:phosphatidate cytidylyltransferase activity"/>
    <property type="evidence" value="ECO:0007669"/>
    <property type="project" value="UniProtKB-EC"/>
</dbReference>
<name>A0ABV5CFG4_9SPHI</name>
<evidence type="ECO:0000256" key="9">
    <source>
        <dbReference type="ARBA" id="ARBA00022516"/>
    </source>
</evidence>